<dbReference type="EMBL" id="LAZR01012940">
    <property type="protein sequence ID" value="KKM24361.1"/>
    <property type="molecule type" value="Genomic_DNA"/>
</dbReference>
<evidence type="ECO:0000313" key="1">
    <source>
        <dbReference type="EMBL" id="KKM24361.1"/>
    </source>
</evidence>
<name>A0A0F9I9S4_9ZZZZ</name>
<protein>
    <submittedName>
        <fullName evidence="1">Uncharacterized protein</fullName>
    </submittedName>
</protein>
<organism evidence="1">
    <name type="scientific">marine sediment metagenome</name>
    <dbReference type="NCBI Taxonomy" id="412755"/>
    <lineage>
        <taxon>unclassified sequences</taxon>
        <taxon>metagenomes</taxon>
        <taxon>ecological metagenomes</taxon>
    </lineage>
</organism>
<comment type="caution">
    <text evidence="1">The sequence shown here is derived from an EMBL/GenBank/DDBJ whole genome shotgun (WGS) entry which is preliminary data.</text>
</comment>
<proteinExistence type="predicted"/>
<gene>
    <name evidence="1" type="ORF">LCGC14_1605820</name>
</gene>
<reference evidence="1" key="1">
    <citation type="journal article" date="2015" name="Nature">
        <title>Complex archaea that bridge the gap between prokaryotes and eukaryotes.</title>
        <authorList>
            <person name="Spang A."/>
            <person name="Saw J.H."/>
            <person name="Jorgensen S.L."/>
            <person name="Zaremba-Niedzwiedzka K."/>
            <person name="Martijn J."/>
            <person name="Lind A.E."/>
            <person name="van Eijk R."/>
            <person name="Schleper C."/>
            <person name="Guy L."/>
            <person name="Ettema T.J."/>
        </authorList>
    </citation>
    <scope>NUCLEOTIDE SEQUENCE</scope>
</reference>
<accession>A0A0F9I9S4</accession>
<dbReference type="AlphaFoldDB" id="A0A0F9I9S4"/>
<sequence length="47" mass="5255">MGLKEQLKKLVTSQAKQVDEPLKILDRMTKTADAARRAGKDITAEKE</sequence>